<dbReference type="PROSITE" id="PS51257">
    <property type="entry name" value="PROKAR_LIPOPROTEIN"/>
    <property type="match status" value="1"/>
</dbReference>
<dbReference type="EMBL" id="PTQR01000111">
    <property type="protein sequence ID" value="TKX19631.1"/>
    <property type="molecule type" value="Genomic_DNA"/>
</dbReference>
<keyword evidence="1" id="KW-0472">Membrane</keyword>
<reference evidence="2 3" key="1">
    <citation type="submission" date="2018-02" db="EMBL/GenBank/DDBJ databases">
        <title>Draft genome sequences of Elsinoe sp., causing black scab on jojoba.</title>
        <authorList>
            <person name="Stodart B."/>
            <person name="Jeffress S."/>
            <person name="Ash G."/>
            <person name="Arun Chinnappa K."/>
        </authorList>
    </citation>
    <scope>NUCLEOTIDE SEQUENCE [LARGE SCALE GENOMIC DNA]</scope>
    <source>
        <strain evidence="2 3">Hillstone_2</strain>
    </source>
</reference>
<proteinExistence type="predicted"/>
<evidence type="ECO:0000313" key="3">
    <source>
        <dbReference type="Proteomes" id="UP000308133"/>
    </source>
</evidence>
<accession>A0A4U7ASZ4</accession>
<comment type="caution">
    <text evidence="2">The sequence shown here is derived from an EMBL/GenBank/DDBJ whole genome shotgun (WGS) entry which is preliminary data.</text>
</comment>
<feature type="transmembrane region" description="Helical" evidence="1">
    <location>
        <begin position="61"/>
        <end position="81"/>
    </location>
</feature>
<feature type="transmembrane region" description="Helical" evidence="1">
    <location>
        <begin position="90"/>
        <end position="111"/>
    </location>
</feature>
<dbReference type="Proteomes" id="UP000308133">
    <property type="component" value="Unassembled WGS sequence"/>
</dbReference>
<organism evidence="2 3">
    <name type="scientific">Elsinoe australis</name>
    <dbReference type="NCBI Taxonomy" id="40998"/>
    <lineage>
        <taxon>Eukaryota</taxon>
        <taxon>Fungi</taxon>
        <taxon>Dikarya</taxon>
        <taxon>Ascomycota</taxon>
        <taxon>Pezizomycotina</taxon>
        <taxon>Dothideomycetes</taxon>
        <taxon>Dothideomycetidae</taxon>
        <taxon>Myriangiales</taxon>
        <taxon>Elsinoaceae</taxon>
        <taxon>Elsinoe</taxon>
    </lineage>
</organism>
<name>A0A4U7ASZ4_9PEZI</name>
<evidence type="ECO:0000256" key="1">
    <source>
        <dbReference type="SAM" id="Phobius"/>
    </source>
</evidence>
<evidence type="ECO:0000313" key="2">
    <source>
        <dbReference type="EMBL" id="TKX19631.1"/>
    </source>
</evidence>
<keyword evidence="1" id="KW-0812">Transmembrane</keyword>
<feature type="transmembrane region" description="Helical" evidence="1">
    <location>
        <begin position="153"/>
        <end position="174"/>
    </location>
</feature>
<gene>
    <name evidence="2" type="ORF">C1H76_8203</name>
</gene>
<dbReference type="AlphaFoldDB" id="A0A4U7ASZ4"/>
<keyword evidence="1" id="KW-1133">Transmembrane helix</keyword>
<protein>
    <submittedName>
        <fullName evidence="2">Uncharacterized protein</fullName>
    </submittedName>
</protein>
<sequence length="220" mass="23770">MVAKVASRIFITIFASLAICLSAAVLGCAGNILHTYNAQKNGNPWWLPLWPQHFDDRGLKALIGGGTSVVVLNAVCIASLFKQHKWQKDAIFVSAFLSAIAAGVAVIYPAVLNQQSPTRDTMQSWTCTWSSTTDAVSAGIPANFPSLCLQNKLAFYAAVPILILQLTVLGLAMFSMKKSSPQVEALRSKSSYELPSYEATVQSGASEKDVSHIRVESRYS</sequence>